<reference evidence="3 4" key="1">
    <citation type="submission" date="2018-12" db="EMBL/GenBank/DDBJ databases">
        <authorList>
            <person name="Sun L."/>
            <person name="Chen Z."/>
        </authorList>
    </citation>
    <scope>NUCLEOTIDE SEQUENCE [LARGE SCALE GENOMIC DNA]</scope>
    <source>
        <strain evidence="3 4">LMG 29736</strain>
    </source>
</reference>
<dbReference type="OrthoDB" id="72638at2"/>
<dbReference type="Gene3D" id="1.10.260.40">
    <property type="entry name" value="lambda repressor-like DNA-binding domains"/>
    <property type="match status" value="1"/>
</dbReference>
<accession>A0A429X2R8</accession>
<gene>
    <name evidence="3" type="ORF">D5F11_021455</name>
</gene>
<evidence type="ECO:0000259" key="2">
    <source>
        <dbReference type="PROSITE" id="PS50943"/>
    </source>
</evidence>
<feature type="domain" description="HTH cro/C1-type" evidence="2">
    <location>
        <begin position="7"/>
        <end position="61"/>
    </location>
</feature>
<organism evidence="3 4">
    <name type="scientific">Siminovitchia terrae</name>
    <name type="common">Bacillus terrae</name>
    <dbReference type="NCBI Taxonomy" id="1914933"/>
    <lineage>
        <taxon>Bacteria</taxon>
        <taxon>Bacillati</taxon>
        <taxon>Bacillota</taxon>
        <taxon>Bacilli</taxon>
        <taxon>Bacillales</taxon>
        <taxon>Bacillaceae</taxon>
        <taxon>Siminovitchia</taxon>
    </lineage>
</organism>
<dbReference type="InterPro" id="IPR001387">
    <property type="entry name" value="Cro/C1-type_HTH"/>
</dbReference>
<dbReference type="PANTHER" id="PTHR46558">
    <property type="entry name" value="TRACRIPTIONAL REGULATORY PROTEIN-RELATED-RELATED"/>
    <property type="match status" value="1"/>
</dbReference>
<dbReference type="Proteomes" id="UP000287296">
    <property type="component" value="Unassembled WGS sequence"/>
</dbReference>
<sequence length="116" mass="13855">MKFNDRLKFLRKENKFSRDDLANKLGISYSTIAKYESGTREPDFETLEKISNIFEVSIDYLLGQDTSYSELEHYKNKISTEFPDIDLMFKDMESLTAEEMKEVYEYIKFKMSQKKQ</sequence>
<dbReference type="EMBL" id="QYTW02000030">
    <property type="protein sequence ID" value="RST57630.1"/>
    <property type="molecule type" value="Genomic_DNA"/>
</dbReference>
<keyword evidence="1" id="KW-0238">DNA-binding</keyword>
<dbReference type="RefSeq" id="WP_120118280.1">
    <property type="nucleotide sequence ID" value="NZ_QYTW02000030.1"/>
</dbReference>
<evidence type="ECO:0000313" key="4">
    <source>
        <dbReference type="Proteomes" id="UP000287296"/>
    </source>
</evidence>
<comment type="caution">
    <text evidence="3">The sequence shown here is derived from an EMBL/GenBank/DDBJ whole genome shotgun (WGS) entry which is preliminary data.</text>
</comment>
<evidence type="ECO:0000313" key="3">
    <source>
        <dbReference type="EMBL" id="RST57630.1"/>
    </source>
</evidence>
<protein>
    <submittedName>
        <fullName evidence="3">XRE family transcriptional regulator</fullName>
    </submittedName>
</protein>
<dbReference type="SMART" id="SM00530">
    <property type="entry name" value="HTH_XRE"/>
    <property type="match status" value="1"/>
</dbReference>
<dbReference type="InterPro" id="IPR010982">
    <property type="entry name" value="Lambda_DNA-bd_dom_sf"/>
</dbReference>
<dbReference type="PANTHER" id="PTHR46558:SF11">
    <property type="entry name" value="HTH-TYPE TRANSCRIPTIONAL REGULATOR XRE"/>
    <property type="match status" value="1"/>
</dbReference>
<dbReference type="SUPFAM" id="SSF47413">
    <property type="entry name" value="lambda repressor-like DNA-binding domains"/>
    <property type="match status" value="1"/>
</dbReference>
<proteinExistence type="predicted"/>
<dbReference type="CDD" id="cd00093">
    <property type="entry name" value="HTH_XRE"/>
    <property type="match status" value="1"/>
</dbReference>
<dbReference type="AlphaFoldDB" id="A0A429X2R8"/>
<evidence type="ECO:0000256" key="1">
    <source>
        <dbReference type="ARBA" id="ARBA00023125"/>
    </source>
</evidence>
<name>A0A429X2R8_SIMTE</name>
<dbReference type="PROSITE" id="PS50943">
    <property type="entry name" value="HTH_CROC1"/>
    <property type="match status" value="1"/>
</dbReference>
<dbReference type="GO" id="GO:0003677">
    <property type="term" value="F:DNA binding"/>
    <property type="evidence" value="ECO:0007669"/>
    <property type="project" value="UniProtKB-KW"/>
</dbReference>
<dbReference type="Pfam" id="PF01381">
    <property type="entry name" value="HTH_3"/>
    <property type="match status" value="1"/>
</dbReference>